<reference evidence="4 5" key="1">
    <citation type="journal article" date="2023" name="Life. Sci Alliance">
        <title>Evolutionary insights into 3D genome organization and epigenetic landscape of Vigna mungo.</title>
        <authorList>
            <person name="Junaid A."/>
            <person name="Singh B."/>
            <person name="Bhatia S."/>
        </authorList>
    </citation>
    <scope>NUCLEOTIDE SEQUENCE [LARGE SCALE GENOMIC DNA]</scope>
    <source>
        <strain evidence="4">Urdbean</strain>
    </source>
</reference>
<feature type="domain" description="MULE transposase" evidence="3">
    <location>
        <begin position="278"/>
        <end position="358"/>
    </location>
</feature>
<dbReference type="PANTHER" id="PTHR31973:SF187">
    <property type="entry name" value="MUTATOR TRANSPOSASE MUDRA PROTEIN"/>
    <property type="match status" value="1"/>
</dbReference>
<keyword evidence="2" id="KW-0472">Membrane</keyword>
<gene>
    <name evidence="4" type="ORF">V8G54_007080</name>
</gene>
<keyword evidence="2" id="KW-0812">Transmembrane</keyword>
<keyword evidence="2" id="KW-1133">Transmembrane helix</keyword>
<organism evidence="4 5">
    <name type="scientific">Vigna mungo</name>
    <name type="common">Black gram</name>
    <name type="synonym">Phaseolus mungo</name>
    <dbReference type="NCBI Taxonomy" id="3915"/>
    <lineage>
        <taxon>Eukaryota</taxon>
        <taxon>Viridiplantae</taxon>
        <taxon>Streptophyta</taxon>
        <taxon>Embryophyta</taxon>
        <taxon>Tracheophyta</taxon>
        <taxon>Spermatophyta</taxon>
        <taxon>Magnoliopsida</taxon>
        <taxon>eudicotyledons</taxon>
        <taxon>Gunneridae</taxon>
        <taxon>Pentapetalae</taxon>
        <taxon>rosids</taxon>
        <taxon>fabids</taxon>
        <taxon>Fabales</taxon>
        <taxon>Fabaceae</taxon>
        <taxon>Papilionoideae</taxon>
        <taxon>50 kb inversion clade</taxon>
        <taxon>NPAAA clade</taxon>
        <taxon>indigoferoid/millettioid clade</taxon>
        <taxon>Phaseoleae</taxon>
        <taxon>Vigna</taxon>
    </lineage>
</organism>
<name>A0AAQ3S7Y9_VIGMU</name>
<dbReference type="Pfam" id="PF10551">
    <property type="entry name" value="MULE"/>
    <property type="match status" value="1"/>
</dbReference>
<dbReference type="PANTHER" id="PTHR31973">
    <property type="entry name" value="POLYPROTEIN, PUTATIVE-RELATED"/>
    <property type="match status" value="1"/>
</dbReference>
<dbReference type="Proteomes" id="UP001374535">
    <property type="component" value="Chromosome 2"/>
</dbReference>
<dbReference type="EMBL" id="CP144699">
    <property type="protein sequence ID" value="WVZ19758.1"/>
    <property type="molecule type" value="Genomic_DNA"/>
</dbReference>
<sequence length="535" mass="61492">MEVKRRKRKKRRLKSTTQCYFPALSAIFEGAATVWHLGSDAERPLSGGAIRGKPLNAKLGEDVDADVHEDEDVDEDVHKDEDVDEDVDEDEDVHEDVHEDVECESFNEESLVDITIQCDIGTSKGKMTKEPCTPLVSAIDNEEDEDDIGTYGRFPTFTMPKSLDEYKWEENGRKYKWYAYCAYMCGVNSWQLRKIIDDHNCTRDFNIKDKVSRKWNVGISQIMDFKARNIAKDNVEGSFKEQFRRIYDYGHDILRTNPGSTMKIKACKDGFIFSRPIIGLDGCFLKGKYGGELLTVVERDANEQILPITYVVVEVENKDSWTWFLEPLIEDLGGEVVCASCTFISDQRKSEMRNINEVNLEYFITIPPRSRFTPTSKRDTLVNNMCKALNNVLVHTRSKLIITMLEDIRVYIMKSWAMNRTKMASYQEITSYADVLPSKKRTMPGRPKKKRRLEAWEMKKNKGGTRKRYGVYKKLGHKKKSCPQRPPIVVLPTEQSTQQTEVTISPPTDVLPTQQSIVLPTQQSTVLPTQQWTDV</sequence>
<feature type="region of interest" description="Disordered" evidence="1">
    <location>
        <begin position="67"/>
        <end position="90"/>
    </location>
</feature>
<feature type="transmembrane region" description="Helical" evidence="2">
    <location>
        <begin position="20"/>
        <end position="38"/>
    </location>
</feature>
<keyword evidence="5" id="KW-1185">Reference proteome</keyword>
<evidence type="ECO:0000259" key="3">
    <source>
        <dbReference type="Pfam" id="PF10551"/>
    </source>
</evidence>
<accession>A0AAQ3S7Y9</accession>
<evidence type="ECO:0000313" key="5">
    <source>
        <dbReference type="Proteomes" id="UP001374535"/>
    </source>
</evidence>
<proteinExistence type="predicted"/>
<evidence type="ECO:0000256" key="1">
    <source>
        <dbReference type="SAM" id="MobiDB-lite"/>
    </source>
</evidence>
<evidence type="ECO:0000313" key="4">
    <source>
        <dbReference type="EMBL" id="WVZ19758.1"/>
    </source>
</evidence>
<dbReference type="AlphaFoldDB" id="A0AAQ3S7Y9"/>
<dbReference type="InterPro" id="IPR018289">
    <property type="entry name" value="MULE_transposase_dom"/>
</dbReference>
<protein>
    <recommendedName>
        <fullName evidence="3">MULE transposase domain-containing protein</fullName>
    </recommendedName>
</protein>
<evidence type="ECO:0000256" key="2">
    <source>
        <dbReference type="SAM" id="Phobius"/>
    </source>
</evidence>